<dbReference type="GO" id="GO:0016020">
    <property type="term" value="C:membrane"/>
    <property type="evidence" value="ECO:0007669"/>
    <property type="project" value="TreeGrafter"/>
</dbReference>
<keyword evidence="6" id="KW-1185">Reference proteome</keyword>
<feature type="domain" description="Cytochrome b5 heme-binding" evidence="4">
    <location>
        <begin position="90"/>
        <end position="186"/>
    </location>
</feature>
<dbReference type="AlphaFoldDB" id="A0A0L0HVM5"/>
<dbReference type="InParanoid" id="A0A0L0HVM5"/>
<evidence type="ECO:0000313" key="6">
    <source>
        <dbReference type="Proteomes" id="UP000053201"/>
    </source>
</evidence>
<accession>A0A0L0HVM5</accession>
<dbReference type="SUPFAM" id="SSF55856">
    <property type="entry name" value="Cytochrome b5-like heme/steroid binding domain"/>
    <property type="match status" value="1"/>
</dbReference>
<gene>
    <name evidence="5" type="ORF">SPPG_08863</name>
</gene>
<dbReference type="RefSeq" id="XP_016612994.1">
    <property type="nucleotide sequence ID" value="XM_016757006.1"/>
</dbReference>
<evidence type="ECO:0000256" key="1">
    <source>
        <dbReference type="ARBA" id="ARBA00038357"/>
    </source>
</evidence>
<protein>
    <recommendedName>
        <fullName evidence="4">Cytochrome b5 heme-binding domain-containing protein</fullName>
    </recommendedName>
</protein>
<dbReference type="eggNOG" id="KOG1110">
    <property type="taxonomic scope" value="Eukaryota"/>
</dbReference>
<evidence type="ECO:0000256" key="2">
    <source>
        <dbReference type="SAM" id="MobiDB-lite"/>
    </source>
</evidence>
<dbReference type="OMA" id="ANEWETQ"/>
<dbReference type="OrthoDB" id="899at2759"/>
<comment type="similarity">
    <text evidence="1">Belongs to the cytochrome b5 family. MAPR subfamily.</text>
</comment>
<feature type="compositionally biased region" description="Low complexity" evidence="2">
    <location>
        <begin position="50"/>
        <end position="66"/>
    </location>
</feature>
<dbReference type="VEuPathDB" id="FungiDB:SPPG_08863"/>
<dbReference type="Pfam" id="PF00173">
    <property type="entry name" value="Cyt-b5"/>
    <property type="match status" value="1"/>
</dbReference>
<keyword evidence="3" id="KW-0472">Membrane</keyword>
<dbReference type="InterPro" id="IPR001199">
    <property type="entry name" value="Cyt_B5-like_heme/steroid-bd"/>
</dbReference>
<feature type="region of interest" description="Disordered" evidence="2">
    <location>
        <begin position="50"/>
        <end position="88"/>
    </location>
</feature>
<dbReference type="EMBL" id="KQ257450">
    <property type="protein sequence ID" value="KND04955.1"/>
    <property type="molecule type" value="Genomic_DNA"/>
</dbReference>
<dbReference type="FunFam" id="3.10.120.10:FF:000003">
    <property type="entry name" value="membrane-associated progesterone receptor component 1"/>
    <property type="match status" value="1"/>
</dbReference>
<evidence type="ECO:0000259" key="4">
    <source>
        <dbReference type="SMART" id="SM01117"/>
    </source>
</evidence>
<sequence>MATPLHKQASPEVVTPFGPFLDISSWNPVVLGAVLGLIVLVLVKSLTRGQSKVPQSPKKPQSPQSVTSSAPVGMMTTDSGPTQPPGDKEFTAAELARYDGTNAELPVYLAVKGTVFDVTKNRDMYSPGKGYHVFAGKDASQALGKSSLKPEECVPDYSSLTAEEMETLNKWEAHYKKKYNIVGKVVD</sequence>
<dbReference type="STRING" id="645134.A0A0L0HVM5"/>
<keyword evidence="3" id="KW-0812">Transmembrane</keyword>
<evidence type="ECO:0000256" key="3">
    <source>
        <dbReference type="SAM" id="Phobius"/>
    </source>
</evidence>
<dbReference type="Proteomes" id="UP000053201">
    <property type="component" value="Unassembled WGS sequence"/>
</dbReference>
<dbReference type="GeneID" id="27691988"/>
<dbReference type="Gene3D" id="3.10.120.10">
    <property type="entry name" value="Cytochrome b5-like heme/steroid binding domain"/>
    <property type="match status" value="1"/>
</dbReference>
<evidence type="ECO:0000313" key="5">
    <source>
        <dbReference type="EMBL" id="KND04955.1"/>
    </source>
</evidence>
<proteinExistence type="inferred from homology"/>
<keyword evidence="3" id="KW-1133">Transmembrane helix</keyword>
<dbReference type="GO" id="GO:0020037">
    <property type="term" value="F:heme binding"/>
    <property type="evidence" value="ECO:0007669"/>
    <property type="project" value="UniProtKB-ARBA"/>
</dbReference>
<dbReference type="PANTHER" id="PTHR10281:SF115">
    <property type="entry name" value="BINDING PROTEIN, PUTATIVE (AFU_ORTHOLOGUE AFUA_4G06240)-RELATED"/>
    <property type="match status" value="1"/>
</dbReference>
<dbReference type="SMART" id="SM01117">
    <property type="entry name" value="Cyt-b5"/>
    <property type="match status" value="1"/>
</dbReference>
<dbReference type="PANTHER" id="PTHR10281">
    <property type="entry name" value="MEMBRANE-ASSOCIATED PROGESTERONE RECEPTOR COMPONENT-RELATED"/>
    <property type="match status" value="1"/>
</dbReference>
<dbReference type="InterPro" id="IPR036400">
    <property type="entry name" value="Cyt_B5-like_heme/steroid_sf"/>
</dbReference>
<dbReference type="GO" id="GO:0005783">
    <property type="term" value="C:endoplasmic reticulum"/>
    <property type="evidence" value="ECO:0007669"/>
    <property type="project" value="TreeGrafter"/>
</dbReference>
<organism evidence="5 6">
    <name type="scientific">Spizellomyces punctatus (strain DAOM BR117)</name>
    <dbReference type="NCBI Taxonomy" id="645134"/>
    <lineage>
        <taxon>Eukaryota</taxon>
        <taxon>Fungi</taxon>
        <taxon>Fungi incertae sedis</taxon>
        <taxon>Chytridiomycota</taxon>
        <taxon>Chytridiomycota incertae sedis</taxon>
        <taxon>Chytridiomycetes</taxon>
        <taxon>Spizellomycetales</taxon>
        <taxon>Spizellomycetaceae</taxon>
        <taxon>Spizellomyces</taxon>
    </lineage>
</organism>
<dbReference type="InterPro" id="IPR050577">
    <property type="entry name" value="MAPR/NEUFC/NENF-like"/>
</dbReference>
<name>A0A0L0HVM5_SPIPD</name>
<feature type="transmembrane region" description="Helical" evidence="3">
    <location>
        <begin position="25"/>
        <end position="43"/>
    </location>
</feature>
<reference evidence="5 6" key="1">
    <citation type="submission" date="2009-08" db="EMBL/GenBank/DDBJ databases">
        <title>The Genome Sequence of Spizellomyces punctatus strain DAOM BR117.</title>
        <authorList>
            <consortium name="The Broad Institute Genome Sequencing Platform"/>
            <person name="Russ C."/>
            <person name="Cuomo C."/>
            <person name="Shea T."/>
            <person name="Young S.K."/>
            <person name="Zeng Q."/>
            <person name="Koehrsen M."/>
            <person name="Haas B."/>
            <person name="Borodovsky M."/>
            <person name="Guigo R."/>
            <person name="Alvarado L."/>
            <person name="Berlin A."/>
            <person name="Bochicchio J."/>
            <person name="Borenstein D."/>
            <person name="Chapman S."/>
            <person name="Chen Z."/>
            <person name="Engels R."/>
            <person name="Freedman E."/>
            <person name="Gellesch M."/>
            <person name="Goldberg J."/>
            <person name="Griggs A."/>
            <person name="Gujja S."/>
            <person name="Heiman D."/>
            <person name="Hepburn T."/>
            <person name="Howarth C."/>
            <person name="Jen D."/>
            <person name="Larson L."/>
            <person name="Lewis B."/>
            <person name="Mehta T."/>
            <person name="Park D."/>
            <person name="Pearson M."/>
            <person name="Roberts A."/>
            <person name="Saif S."/>
            <person name="Shenoy N."/>
            <person name="Sisk P."/>
            <person name="Stolte C."/>
            <person name="Sykes S."/>
            <person name="Thomson T."/>
            <person name="Walk T."/>
            <person name="White J."/>
            <person name="Yandava C."/>
            <person name="Burger G."/>
            <person name="Gray M.W."/>
            <person name="Holland P.W.H."/>
            <person name="King N."/>
            <person name="Lang F.B.F."/>
            <person name="Roger A.J."/>
            <person name="Ruiz-Trillo I."/>
            <person name="Lander E."/>
            <person name="Nusbaum C."/>
        </authorList>
    </citation>
    <scope>NUCLEOTIDE SEQUENCE [LARGE SCALE GENOMIC DNA]</scope>
    <source>
        <strain evidence="5 6">DAOM BR117</strain>
    </source>
</reference>